<name>A0AAV2SKY6_MEGNR</name>
<dbReference type="EMBL" id="CAXKWB010078288">
    <property type="protein sequence ID" value="CAL4202455.1"/>
    <property type="molecule type" value="Genomic_DNA"/>
</dbReference>
<comment type="caution">
    <text evidence="1">The sequence shown here is derived from an EMBL/GenBank/DDBJ whole genome shotgun (WGS) entry which is preliminary data.</text>
</comment>
<keyword evidence="2" id="KW-1185">Reference proteome</keyword>
<gene>
    <name evidence="1" type="ORF">MNOR_LOCUS37680</name>
</gene>
<protein>
    <submittedName>
        <fullName evidence="1">Uncharacterized protein</fullName>
    </submittedName>
</protein>
<evidence type="ECO:0000313" key="2">
    <source>
        <dbReference type="Proteomes" id="UP001497623"/>
    </source>
</evidence>
<feature type="non-terminal residue" evidence="1">
    <location>
        <position position="1"/>
    </location>
</feature>
<organism evidence="1 2">
    <name type="scientific">Meganyctiphanes norvegica</name>
    <name type="common">Northern krill</name>
    <name type="synonym">Thysanopoda norvegica</name>
    <dbReference type="NCBI Taxonomy" id="48144"/>
    <lineage>
        <taxon>Eukaryota</taxon>
        <taxon>Metazoa</taxon>
        <taxon>Ecdysozoa</taxon>
        <taxon>Arthropoda</taxon>
        <taxon>Crustacea</taxon>
        <taxon>Multicrustacea</taxon>
        <taxon>Malacostraca</taxon>
        <taxon>Eumalacostraca</taxon>
        <taxon>Eucarida</taxon>
        <taxon>Euphausiacea</taxon>
        <taxon>Euphausiidae</taxon>
        <taxon>Meganyctiphanes</taxon>
    </lineage>
</organism>
<dbReference type="Gene3D" id="2.40.100.10">
    <property type="entry name" value="Cyclophilin-like"/>
    <property type="match status" value="1"/>
</dbReference>
<accession>A0AAV2SKY6</accession>
<proteinExistence type="predicted"/>
<dbReference type="SUPFAM" id="SSF50891">
    <property type="entry name" value="Cyclophilin-like"/>
    <property type="match status" value="1"/>
</dbReference>
<dbReference type="Proteomes" id="UP001497623">
    <property type="component" value="Unassembled WGS sequence"/>
</dbReference>
<sequence>DLGSPQLSSTNSWNLLSTVPGCTKTWPKVPWRDFIIQVPSVQLLVPLDTPEVFFDLASGEISLGRVTIRFWGNLKRAQHFLALCLGTFGPTYKGSSFDSVQVNENGRNRFLIGGYYNTIERTKSACSMMEELEWDGKYNQNMRKGLISGWSYQKPELESTFGFACGESFSVPLYCPFGEVSSGMQVLDDKSLPQNLTDIKITDCGLMPSQSM</sequence>
<dbReference type="AlphaFoldDB" id="A0AAV2SKY6"/>
<evidence type="ECO:0000313" key="1">
    <source>
        <dbReference type="EMBL" id="CAL4202455.1"/>
    </source>
</evidence>
<dbReference type="InterPro" id="IPR029000">
    <property type="entry name" value="Cyclophilin-like_dom_sf"/>
</dbReference>
<reference evidence="1 2" key="1">
    <citation type="submission" date="2024-05" db="EMBL/GenBank/DDBJ databases">
        <authorList>
            <person name="Wallberg A."/>
        </authorList>
    </citation>
    <scope>NUCLEOTIDE SEQUENCE [LARGE SCALE GENOMIC DNA]</scope>
</reference>